<reference evidence="2 3" key="1">
    <citation type="submission" date="2019-03" db="EMBL/GenBank/DDBJ databases">
        <title>Single cell metagenomics reveals metabolic interactions within the superorganism composed of flagellate Streblomastix strix and complex community of Bacteroidetes bacteria on its surface.</title>
        <authorList>
            <person name="Treitli S.C."/>
            <person name="Kolisko M."/>
            <person name="Husnik F."/>
            <person name="Keeling P."/>
            <person name="Hampl V."/>
        </authorList>
    </citation>
    <scope>NUCLEOTIDE SEQUENCE [LARGE SCALE GENOMIC DNA]</scope>
    <source>
        <strain evidence="2">ST1C</strain>
    </source>
</reference>
<sequence length="373" mass="42099">MSGELRDKGISSSNEAKRMVRQCCEASYIQNPAGTILAETTKWSPPMVSKVWNNTGYEKVENKESALLTMEQEQSLVQRMLNIIDTTGFITTLEIRTEASRIAGCDVGHCWHVNLLKRHEDEFGILETKAGEESRIKIEESGIIYYQELLQEELKGIPVELNANADEVVGRGEKRVSVMAGAAQSSEFMLPFIIQRQPIDHFAHLLIGTRQGKYAYIAESEGSNMTNPLFNEWLLNCAVPFYVQMRQKIGATLATLGAQQVDNSTSHLSENPRLICALSNIKLITLPLNTTQYLQSFDLGIFSSFKSHLQSLRRHNTNDTKEQIIHVAIPGRYQALAPVNILYSFEQAGQQRQVKSDGRAYCKNQQRHIQRNH</sequence>
<dbReference type="Pfam" id="PF03184">
    <property type="entry name" value="DDE_1"/>
    <property type="match status" value="1"/>
</dbReference>
<evidence type="ECO:0000259" key="1">
    <source>
        <dbReference type="Pfam" id="PF03184"/>
    </source>
</evidence>
<dbReference type="EMBL" id="SNRW01009206">
    <property type="protein sequence ID" value="KAA6378349.1"/>
    <property type="molecule type" value="Genomic_DNA"/>
</dbReference>
<dbReference type="AlphaFoldDB" id="A0A5J4V6G0"/>
<evidence type="ECO:0000313" key="2">
    <source>
        <dbReference type="EMBL" id="KAA6378349.1"/>
    </source>
</evidence>
<dbReference type="OrthoDB" id="7995304at2759"/>
<gene>
    <name evidence="2" type="ORF">EZS28_026126</name>
</gene>
<evidence type="ECO:0000313" key="3">
    <source>
        <dbReference type="Proteomes" id="UP000324800"/>
    </source>
</evidence>
<proteinExistence type="predicted"/>
<dbReference type="GO" id="GO:0003676">
    <property type="term" value="F:nucleic acid binding"/>
    <property type="evidence" value="ECO:0007669"/>
    <property type="project" value="InterPro"/>
</dbReference>
<name>A0A5J4V6G0_9EUKA</name>
<accession>A0A5J4V6G0</accession>
<dbReference type="InterPro" id="IPR004875">
    <property type="entry name" value="DDE_SF_endonuclease_dom"/>
</dbReference>
<comment type="caution">
    <text evidence="2">The sequence shown here is derived from an EMBL/GenBank/DDBJ whole genome shotgun (WGS) entry which is preliminary data.</text>
</comment>
<feature type="domain" description="DDE-1" evidence="1">
    <location>
        <begin position="174"/>
        <end position="323"/>
    </location>
</feature>
<protein>
    <recommendedName>
        <fullName evidence="1">DDE-1 domain-containing protein</fullName>
    </recommendedName>
</protein>
<organism evidence="2 3">
    <name type="scientific">Streblomastix strix</name>
    <dbReference type="NCBI Taxonomy" id="222440"/>
    <lineage>
        <taxon>Eukaryota</taxon>
        <taxon>Metamonada</taxon>
        <taxon>Preaxostyla</taxon>
        <taxon>Oxymonadida</taxon>
        <taxon>Streblomastigidae</taxon>
        <taxon>Streblomastix</taxon>
    </lineage>
</organism>
<dbReference type="Proteomes" id="UP000324800">
    <property type="component" value="Unassembled WGS sequence"/>
</dbReference>